<keyword evidence="2" id="KW-1185">Reference proteome</keyword>
<dbReference type="EMBL" id="CP016076">
    <property type="protein sequence ID" value="APU13410.1"/>
    <property type="molecule type" value="Genomic_DNA"/>
</dbReference>
<organism evidence="1 2">
    <name type="scientific">Actinoalloteichus fjordicus</name>
    <dbReference type="NCBI Taxonomy" id="1612552"/>
    <lineage>
        <taxon>Bacteria</taxon>
        <taxon>Bacillati</taxon>
        <taxon>Actinomycetota</taxon>
        <taxon>Actinomycetes</taxon>
        <taxon>Pseudonocardiales</taxon>
        <taxon>Pseudonocardiaceae</taxon>
        <taxon>Actinoalloteichus</taxon>
    </lineage>
</organism>
<sequence>MVVRNQWSVNCRDVAGRKRDLTVFVNDGQIVIVAPPGETAVLAPLEVGRLRAALRDAVVTASVASRE</sequence>
<dbReference type="KEGG" id="acad:UA74_06695"/>
<protein>
    <submittedName>
        <fullName evidence="1">Uncharacterized protein</fullName>
    </submittedName>
</protein>
<reference evidence="2" key="1">
    <citation type="submission" date="2016-06" db="EMBL/GenBank/DDBJ databases">
        <title>Complete genome sequence of Actinoalloteichus fjordicus DSM 46855 (=ADI127-17), type strain of the new species Actinoalloteichus fjordicus.</title>
        <authorList>
            <person name="Ruckert C."/>
            <person name="Nouioui I."/>
            <person name="Willmese J."/>
            <person name="van Wezel G."/>
            <person name="Klenk H.-P."/>
            <person name="Kalinowski J."/>
            <person name="Zotchev S.B."/>
        </authorList>
    </citation>
    <scope>NUCLEOTIDE SEQUENCE [LARGE SCALE GENOMIC DNA]</scope>
    <source>
        <strain evidence="2">ADI127-7</strain>
    </source>
</reference>
<name>A0AAC9LAN2_9PSEU</name>
<dbReference type="Proteomes" id="UP000185511">
    <property type="component" value="Chromosome"/>
</dbReference>
<evidence type="ECO:0000313" key="1">
    <source>
        <dbReference type="EMBL" id="APU13410.1"/>
    </source>
</evidence>
<gene>
    <name evidence="1" type="ORF">UA74_06695</name>
</gene>
<accession>A0AAC9LAN2</accession>
<dbReference type="RefSeq" id="WP_157442179.1">
    <property type="nucleotide sequence ID" value="NZ_CP016076.1"/>
</dbReference>
<dbReference type="AlphaFoldDB" id="A0AAC9LAN2"/>
<evidence type="ECO:0000313" key="2">
    <source>
        <dbReference type="Proteomes" id="UP000185511"/>
    </source>
</evidence>
<proteinExistence type="predicted"/>